<keyword evidence="3" id="KW-1185">Reference proteome</keyword>
<gene>
    <name evidence="2" type="ORF">L0P92_03255</name>
</gene>
<proteinExistence type="predicted"/>
<name>A0A9X1TQH3_STRM4</name>
<evidence type="ECO:0000313" key="3">
    <source>
        <dbReference type="Proteomes" id="UP001139384"/>
    </source>
</evidence>
<dbReference type="RefSeq" id="WP_234760899.1">
    <property type="nucleotide sequence ID" value="NZ_JAKEIP010000006.1"/>
</dbReference>
<dbReference type="AlphaFoldDB" id="A0A9X1TQH3"/>
<dbReference type="Proteomes" id="UP001139384">
    <property type="component" value="Unassembled WGS sequence"/>
</dbReference>
<evidence type="ECO:0000313" key="2">
    <source>
        <dbReference type="EMBL" id="MCF1592588.1"/>
    </source>
</evidence>
<evidence type="ECO:0000259" key="1">
    <source>
        <dbReference type="Pfam" id="PF12680"/>
    </source>
</evidence>
<accession>A0A9X1TQH3</accession>
<dbReference type="InterPro" id="IPR037401">
    <property type="entry name" value="SnoaL-like"/>
</dbReference>
<dbReference type="SUPFAM" id="SSF54427">
    <property type="entry name" value="NTF2-like"/>
    <property type="match status" value="1"/>
</dbReference>
<dbReference type="Pfam" id="PF12680">
    <property type="entry name" value="SnoaL_2"/>
    <property type="match status" value="1"/>
</dbReference>
<feature type="domain" description="SnoaL-like" evidence="1">
    <location>
        <begin position="13"/>
        <end position="106"/>
    </location>
</feature>
<dbReference type="Gene3D" id="3.10.450.50">
    <property type="match status" value="1"/>
</dbReference>
<reference evidence="2" key="1">
    <citation type="submission" date="2022-01" db="EMBL/GenBank/DDBJ databases">
        <title>Draft Genome Sequences of Seven Type Strains of the Genus Streptomyces.</title>
        <authorList>
            <person name="Aziz S."/>
            <person name="Coretto E."/>
            <person name="Chronakova A."/>
            <person name="Sproer C."/>
            <person name="Huber K."/>
            <person name="Nouioui I."/>
            <person name="Gross H."/>
        </authorList>
    </citation>
    <scope>NUCLEOTIDE SEQUENCE</scope>
    <source>
        <strain evidence="2">DSM 103493</strain>
    </source>
</reference>
<dbReference type="InterPro" id="IPR032710">
    <property type="entry name" value="NTF2-like_dom_sf"/>
</dbReference>
<sequence length="275" mass="30197">MAFQALMRRYAFAYTASHDFSQLASLMVDDYVLRMGEHEIHGRDTAYRAATQRQFDQFPGLGFTVHRLVTNGERLALVFTEHGASRRHGGRLAAWRGVSLYRWDGTRLLDCRVEQDYFARRRQLTDGVPDPVGAPGHDPWSTPIEPENPAALESVLDWLRAGGLDRAPIDRLDDGSLGAAALARPVLTDARHTVLDAFSAGALVPFAVRVDGVYDGGLPELDERRGTPASLYCTGVAEHRVDGGGGRRASVRLIEAVTDRAGLVRRLTSGRPHGK</sequence>
<comment type="caution">
    <text evidence="2">The sequence shown here is derived from an EMBL/GenBank/DDBJ whole genome shotgun (WGS) entry which is preliminary data.</text>
</comment>
<protein>
    <submittedName>
        <fullName evidence="2">Nuclear transport factor 2 family protein</fullName>
    </submittedName>
</protein>
<dbReference type="EMBL" id="JAKEIP010000006">
    <property type="protein sequence ID" value="MCF1592588.1"/>
    <property type="molecule type" value="Genomic_DNA"/>
</dbReference>
<organism evidence="2 3">
    <name type="scientific">Streptomyces muensis</name>
    <dbReference type="NCBI Taxonomy" id="1077944"/>
    <lineage>
        <taxon>Bacteria</taxon>
        <taxon>Bacillati</taxon>
        <taxon>Actinomycetota</taxon>
        <taxon>Actinomycetes</taxon>
        <taxon>Kitasatosporales</taxon>
        <taxon>Streptomycetaceae</taxon>
        <taxon>Streptomyces</taxon>
    </lineage>
</organism>